<evidence type="ECO:0000313" key="1">
    <source>
        <dbReference type="EMBL" id="MVO84653.1"/>
    </source>
</evidence>
<gene>
    <name evidence="1" type="ORF">GPA10_07695</name>
</gene>
<comment type="caution">
    <text evidence="1">The sequence shown here is derived from an EMBL/GenBank/DDBJ whole genome shotgun (WGS) entry which is preliminary data.</text>
</comment>
<name>A0A6L6WRG1_9ACTN</name>
<dbReference type="RefSeq" id="WP_157164802.1">
    <property type="nucleotide sequence ID" value="NZ_WPNZ01000003.1"/>
</dbReference>
<keyword evidence="2" id="KW-1185">Reference proteome</keyword>
<reference evidence="1 2" key="1">
    <citation type="submission" date="2019-11" db="EMBL/GenBank/DDBJ databases">
        <title>Streptomyces typhae sp. nov., a novel endophytic actinomycete isolated from the root of cattail pollen (Typha angustifolia L.).</title>
        <authorList>
            <person name="Peng C."/>
        </authorList>
    </citation>
    <scope>NUCLEOTIDE SEQUENCE [LARGE SCALE GENOMIC DNA]</scope>
    <source>
        <strain evidence="2">p1417</strain>
    </source>
</reference>
<proteinExistence type="predicted"/>
<sequence length="153" mass="16758">MTRDVTESLRIFVVPGGMLLTPQQNAGQVCVWCPRSLHPGEGVDLGGSGPWWPHACLSCYEAQTRVLATYLDWADHADGCTLCKAAPPCDTAHTMGTDHIDALCRIAKPALCSDCHRITEPHTFRPHRTVGTSGMRFGYLHHKPCHARRQSGA</sequence>
<dbReference type="EMBL" id="WPNZ01000003">
    <property type="protein sequence ID" value="MVO84653.1"/>
    <property type="molecule type" value="Genomic_DNA"/>
</dbReference>
<dbReference type="AlphaFoldDB" id="A0A6L6WRG1"/>
<accession>A0A6L6WRG1</accession>
<protein>
    <submittedName>
        <fullName evidence="1">Uncharacterized protein</fullName>
    </submittedName>
</protein>
<dbReference type="Proteomes" id="UP000483802">
    <property type="component" value="Unassembled WGS sequence"/>
</dbReference>
<evidence type="ECO:0000313" key="2">
    <source>
        <dbReference type="Proteomes" id="UP000483802"/>
    </source>
</evidence>
<organism evidence="1 2">
    <name type="scientific">Streptomyces typhae</name>
    <dbReference type="NCBI Taxonomy" id="2681492"/>
    <lineage>
        <taxon>Bacteria</taxon>
        <taxon>Bacillati</taxon>
        <taxon>Actinomycetota</taxon>
        <taxon>Actinomycetes</taxon>
        <taxon>Kitasatosporales</taxon>
        <taxon>Streptomycetaceae</taxon>
        <taxon>Streptomyces</taxon>
    </lineage>
</organism>